<proteinExistence type="predicted"/>
<sequence>MMPQPGKRPSSPFQGEAGWGTCTFDTLQLPLIEGESLCRDLLSMMLQPGKRLSPPFQGEDGWGT</sequence>
<dbReference type="Proteomes" id="UP000010164">
    <property type="component" value="Unassembled WGS sequence"/>
</dbReference>
<comment type="caution">
    <text evidence="1">The sequence shown here is derived from an EMBL/GenBank/DDBJ whole genome shotgun (WGS) entry which is preliminary data.</text>
</comment>
<dbReference type="EMBL" id="AMRJ01000033">
    <property type="protein sequence ID" value="EKF73151.1"/>
    <property type="molecule type" value="Genomic_DNA"/>
</dbReference>
<name>L0W8A9_9GAMM</name>
<organism evidence="1 2">
    <name type="scientific">Alcanivorax hongdengensis A-11-3</name>
    <dbReference type="NCBI Taxonomy" id="1177179"/>
    <lineage>
        <taxon>Bacteria</taxon>
        <taxon>Pseudomonadati</taxon>
        <taxon>Pseudomonadota</taxon>
        <taxon>Gammaproteobacteria</taxon>
        <taxon>Oceanospirillales</taxon>
        <taxon>Alcanivoracaceae</taxon>
        <taxon>Alcanivorax</taxon>
    </lineage>
</organism>
<reference evidence="1 2" key="1">
    <citation type="journal article" date="2012" name="J. Bacteriol.">
        <title>Genome Sequence of the Alkane-Degrading Bacterium Alcanivorax hongdengensis Type Strain A-11-3.</title>
        <authorList>
            <person name="Lai Q."/>
            <person name="Shao Z."/>
        </authorList>
    </citation>
    <scope>NUCLEOTIDE SEQUENCE [LARGE SCALE GENOMIC DNA]</scope>
    <source>
        <strain evidence="1 2">A-11-3</strain>
    </source>
</reference>
<keyword evidence="2" id="KW-1185">Reference proteome</keyword>
<dbReference type="AlphaFoldDB" id="L0W8A9"/>
<evidence type="ECO:0000313" key="1">
    <source>
        <dbReference type="EMBL" id="EKF73151.1"/>
    </source>
</evidence>
<accession>L0W8A9</accession>
<gene>
    <name evidence="1" type="ORF">A11A3_15152</name>
</gene>
<evidence type="ECO:0000313" key="2">
    <source>
        <dbReference type="Proteomes" id="UP000010164"/>
    </source>
</evidence>
<protein>
    <submittedName>
        <fullName evidence="1">Uncharacterized protein</fullName>
    </submittedName>
</protein>